<gene>
    <name evidence="1" type="ORF">BLNAU_7706</name>
</gene>
<keyword evidence="2" id="KW-1185">Reference proteome</keyword>
<protein>
    <recommendedName>
        <fullName evidence="3">SPRY domain-containing protein</fullName>
    </recommendedName>
</protein>
<proteinExistence type="predicted"/>
<sequence>MGYLESRFDSIFTLTLGFNKSLQQFEVCFSNPSLSSKLDLATVQRHQRGHIVQPLSLPFLLKHSPIPRISPSYTPLWPAQAIYTSIRFGLMDSNNPFPAIGEELGSHVQNSVGLNKFGDLDHNTPSETSGRYYHSELKECDCVRMDVDLDSTPRTVQFFVNGEAVQWYVSGFPSSVRIGFSVRGEGRSFRIDNITRLSRPTPISEGINETAISPCPNFAITVTPTESPFDADGCPGFLGGPEPSCVTNQPLAVPLPTLHISPRLPSATLHPQYSLSSTVPLPLTQISPHPQSRFSLSATAGQSSTTSPTSFLLPASLSPMNIACDDDVVSGAQGRRLVVSPKRARHG</sequence>
<evidence type="ECO:0000313" key="2">
    <source>
        <dbReference type="Proteomes" id="UP001281761"/>
    </source>
</evidence>
<evidence type="ECO:0000313" key="1">
    <source>
        <dbReference type="EMBL" id="KAK2957328.1"/>
    </source>
</evidence>
<name>A0ABQ9Y0Q9_9EUKA</name>
<dbReference type="Proteomes" id="UP001281761">
    <property type="component" value="Unassembled WGS sequence"/>
</dbReference>
<evidence type="ECO:0008006" key="3">
    <source>
        <dbReference type="Google" id="ProtNLM"/>
    </source>
</evidence>
<reference evidence="1 2" key="1">
    <citation type="journal article" date="2022" name="bioRxiv">
        <title>Genomics of Preaxostyla Flagellates Illuminates Evolutionary Transitions and the Path Towards Mitochondrial Loss.</title>
        <authorList>
            <person name="Novak L.V.F."/>
            <person name="Treitli S.C."/>
            <person name="Pyrih J."/>
            <person name="Halakuc P."/>
            <person name="Pipaliya S.V."/>
            <person name="Vacek V."/>
            <person name="Brzon O."/>
            <person name="Soukal P."/>
            <person name="Eme L."/>
            <person name="Dacks J.B."/>
            <person name="Karnkowska A."/>
            <person name="Elias M."/>
            <person name="Hampl V."/>
        </authorList>
    </citation>
    <scope>NUCLEOTIDE SEQUENCE [LARGE SCALE GENOMIC DNA]</scope>
    <source>
        <strain evidence="1">NAU3</strain>
        <tissue evidence="1">Gut</tissue>
    </source>
</reference>
<dbReference type="EMBL" id="JARBJD010000047">
    <property type="protein sequence ID" value="KAK2957328.1"/>
    <property type="molecule type" value="Genomic_DNA"/>
</dbReference>
<comment type="caution">
    <text evidence="1">The sequence shown here is derived from an EMBL/GenBank/DDBJ whole genome shotgun (WGS) entry which is preliminary data.</text>
</comment>
<accession>A0ABQ9Y0Q9</accession>
<organism evidence="1 2">
    <name type="scientific">Blattamonas nauphoetae</name>
    <dbReference type="NCBI Taxonomy" id="2049346"/>
    <lineage>
        <taxon>Eukaryota</taxon>
        <taxon>Metamonada</taxon>
        <taxon>Preaxostyla</taxon>
        <taxon>Oxymonadida</taxon>
        <taxon>Blattamonas</taxon>
    </lineage>
</organism>